<keyword evidence="3" id="KW-0238">DNA-binding</keyword>
<dbReference type="InterPro" id="IPR016032">
    <property type="entry name" value="Sig_transdc_resp-reg_C-effctor"/>
</dbReference>
<dbReference type="InterPro" id="IPR001789">
    <property type="entry name" value="Sig_transdc_resp-reg_receiver"/>
</dbReference>
<dbReference type="Pfam" id="PF00072">
    <property type="entry name" value="Response_reg"/>
    <property type="match status" value="1"/>
</dbReference>
<feature type="domain" description="HTH luxR-type" evidence="6">
    <location>
        <begin position="148"/>
        <end position="213"/>
    </location>
</feature>
<dbReference type="Gene3D" id="3.40.50.2300">
    <property type="match status" value="1"/>
</dbReference>
<dbReference type="PROSITE" id="PS50110">
    <property type="entry name" value="RESPONSE_REGULATORY"/>
    <property type="match status" value="1"/>
</dbReference>
<keyword evidence="4" id="KW-0804">Transcription</keyword>
<dbReference type="AlphaFoldDB" id="A0A9E7D064"/>
<evidence type="ECO:0000256" key="5">
    <source>
        <dbReference type="PROSITE-ProRule" id="PRU00169"/>
    </source>
</evidence>
<dbReference type="InterPro" id="IPR058245">
    <property type="entry name" value="NreC/VraR/RcsB-like_REC"/>
</dbReference>
<dbReference type="EMBL" id="CP080467">
    <property type="protein sequence ID" value="UNO50961.1"/>
    <property type="molecule type" value="Genomic_DNA"/>
</dbReference>
<evidence type="ECO:0000256" key="2">
    <source>
        <dbReference type="ARBA" id="ARBA00023015"/>
    </source>
</evidence>
<evidence type="ECO:0000313" key="9">
    <source>
        <dbReference type="Proteomes" id="UP000829401"/>
    </source>
</evidence>
<dbReference type="PRINTS" id="PR00038">
    <property type="entry name" value="HTHLUXR"/>
</dbReference>
<dbReference type="Pfam" id="PF00196">
    <property type="entry name" value="GerE"/>
    <property type="match status" value="1"/>
</dbReference>
<dbReference type="PROSITE" id="PS00622">
    <property type="entry name" value="HTH_LUXR_1"/>
    <property type="match status" value="1"/>
</dbReference>
<dbReference type="OrthoDB" id="9779069at2"/>
<dbReference type="SUPFAM" id="SSF52172">
    <property type="entry name" value="CheY-like"/>
    <property type="match status" value="1"/>
</dbReference>
<dbReference type="InterPro" id="IPR000792">
    <property type="entry name" value="Tscrpt_reg_LuxR_C"/>
</dbReference>
<name>A0A9E7D064_ALIAG</name>
<dbReference type="SMART" id="SM00448">
    <property type="entry name" value="REC"/>
    <property type="match status" value="1"/>
</dbReference>
<evidence type="ECO:0000313" key="8">
    <source>
        <dbReference type="EMBL" id="UNO50961.1"/>
    </source>
</evidence>
<organism evidence="8 9">
    <name type="scientific">Alicyclobacillus acidoterrestris (strain ATCC 49025 / DSM 3922 / CIP 106132 / NCIMB 13137 / GD3B)</name>
    <dbReference type="NCBI Taxonomy" id="1356854"/>
    <lineage>
        <taxon>Bacteria</taxon>
        <taxon>Bacillati</taxon>
        <taxon>Bacillota</taxon>
        <taxon>Bacilli</taxon>
        <taxon>Bacillales</taxon>
        <taxon>Alicyclobacillaceae</taxon>
        <taxon>Alicyclobacillus</taxon>
    </lineage>
</organism>
<dbReference type="InterPro" id="IPR039420">
    <property type="entry name" value="WalR-like"/>
</dbReference>
<feature type="modified residue" description="4-aspartylphosphate" evidence="5">
    <location>
        <position position="58"/>
    </location>
</feature>
<evidence type="ECO:0000256" key="1">
    <source>
        <dbReference type="ARBA" id="ARBA00022553"/>
    </source>
</evidence>
<dbReference type="GO" id="GO:0003677">
    <property type="term" value="F:DNA binding"/>
    <property type="evidence" value="ECO:0007669"/>
    <property type="project" value="UniProtKB-KW"/>
</dbReference>
<dbReference type="CDD" id="cd17535">
    <property type="entry name" value="REC_NarL-like"/>
    <property type="match status" value="1"/>
</dbReference>
<evidence type="ECO:0000256" key="3">
    <source>
        <dbReference type="ARBA" id="ARBA00023125"/>
    </source>
</evidence>
<keyword evidence="2" id="KW-0805">Transcription regulation</keyword>
<proteinExistence type="predicted"/>
<reference evidence="9" key="1">
    <citation type="journal article" date="2022" name="G3 (Bethesda)">
        <title>Unveiling the complete genome sequence of Alicyclobacillus acidoterrestris DSM 3922T, a taint-producing strain.</title>
        <authorList>
            <person name="Leonardo I.C."/>
            <person name="Barreto Crespo M.T."/>
            <person name="Gaspar F.B."/>
        </authorList>
    </citation>
    <scope>NUCLEOTIDE SEQUENCE [LARGE SCALE GENOMIC DNA]</scope>
    <source>
        <strain evidence="9">DSM 3922</strain>
    </source>
</reference>
<evidence type="ECO:0000259" key="6">
    <source>
        <dbReference type="PROSITE" id="PS50043"/>
    </source>
</evidence>
<accession>A0A9E7D064</accession>
<dbReference type="SMART" id="SM00421">
    <property type="entry name" value="HTH_LUXR"/>
    <property type="match status" value="1"/>
</dbReference>
<sequence length="217" mass="24663">MQERVWGIAIAEDNEAFRVMLRDIVEYEPDMAVVALWKNGREVIEQIADIKPDILLLDVNMPVMDGIETVRTLNQRPLDTKVIMLTMHDDEDVVMQSLRYGASAYLVKDGAADDIVRAIREVAAGRGMVHPQVTPILLNAVAQMSRLNESWKEILTAREYDVLREMAKGRTNEQISEDLHISVKTVKNHVSHILAKLNVPDRAQASLHALRHRWVNL</sequence>
<dbReference type="PROSITE" id="PS50043">
    <property type="entry name" value="HTH_LUXR_2"/>
    <property type="match status" value="1"/>
</dbReference>
<keyword evidence="1 5" id="KW-0597">Phosphoprotein</keyword>
<dbReference type="Proteomes" id="UP000829401">
    <property type="component" value="Chromosome"/>
</dbReference>
<evidence type="ECO:0000259" key="7">
    <source>
        <dbReference type="PROSITE" id="PS50110"/>
    </source>
</evidence>
<evidence type="ECO:0000256" key="4">
    <source>
        <dbReference type="ARBA" id="ARBA00023163"/>
    </source>
</evidence>
<keyword evidence="9" id="KW-1185">Reference proteome</keyword>
<dbReference type="PANTHER" id="PTHR43214:SF39">
    <property type="entry name" value="TRANSCRIPTIONAL REGULATORY PROTEIN DEGU"/>
    <property type="match status" value="1"/>
</dbReference>
<dbReference type="PANTHER" id="PTHR43214">
    <property type="entry name" value="TWO-COMPONENT RESPONSE REGULATOR"/>
    <property type="match status" value="1"/>
</dbReference>
<gene>
    <name evidence="8" type="ORF">K1I37_19585</name>
</gene>
<dbReference type="CDD" id="cd06170">
    <property type="entry name" value="LuxR_C_like"/>
    <property type="match status" value="1"/>
</dbReference>
<dbReference type="KEGG" id="aaco:K1I37_19585"/>
<protein>
    <submittedName>
        <fullName evidence="8">Response regulator transcription factor</fullName>
    </submittedName>
</protein>
<dbReference type="InterPro" id="IPR011006">
    <property type="entry name" value="CheY-like_superfamily"/>
</dbReference>
<dbReference type="SUPFAM" id="SSF46894">
    <property type="entry name" value="C-terminal effector domain of the bipartite response regulators"/>
    <property type="match status" value="1"/>
</dbReference>
<feature type="domain" description="Response regulatory" evidence="7">
    <location>
        <begin position="7"/>
        <end position="123"/>
    </location>
</feature>
<dbReference type="GO" id="GO:0006355">
    <property type="term" value="P:regulation of DNA-templated transcription"/>
    <property type="evidence" value="ECO:0007669"/>
    <property type="project" value="InterPro"/>
</dbReference>
<dbReference type="RefSeq" id="WP_031219046.1">
    <property type="nucleotide sequence ID" value="NZ_AURB01000158.1"/>
</dbReference>
<dbReference type="GO" id="GO:0000160">
    <property type="term" value="P:phosphorelay signal transduction system"/>
    <property type="evidence" value="ECO:0007669"/>
    <property type="project" value="InterPro"/>
</dbReference>